<accession>A0ACC1YD89</accession>
<organism evidence="1 2">
    <name type="scientific">Melia azedarach</name>
    <name type="common">Chinaberry tree</name>
    <dbReference type="NCBI Taxonomy" id="155640"/>
    <lineage>
        <taxon>Eukaryota</taxon>
        <taxon>Viridiplantae</taxon>
        <taxon>Streptophyta</taxon>
        <taxon>Embryophyta</taxon>
        <taxon>Tracheophyta</taxon>
        <taxon>Spermatophyta</taxon>
        <taxon>Magnoliopsida</taxon>
        <taxon>eudicotyledons</taxon>
        <taxon>Gunneridae</taxon>
        <taxon>Pentapetalae</taxon>
        <taxon>rosids</taxon>
        <taxon>malvids</taxon>
        <taxon>Sapindales</taxon>
        <taxon>Meliaceae</taxon>
        <taxon>Melia</taxon>
    </lineage>
</organism>
<gene>
    <name evidence="1" type="ORF">OWV82_009105</name>
</gene>
<dbReference type="EMBL" id="CM051397">
    <property type="protein sequence ID" value="KAJ4721419.1"/>
    <property type="molecule type" value="Genomic_DNA"/>
</dbReference>
<evidence type="ECO:0000313" key="1">
    <source>
        <dbReference type="EMBL" id="KAJ4721419.1"/>
    </source>
</evidence>
<proteinExistence type="predicted"/>
<keyword evidence="2" id="KW-1185">Reference proteome</keyword>
<evidence type="ECO:0000313" key="2">
    <source>
        <dbReference type="Proteomes" id="UP001164539"/>
    </source>
</evidence>
<protein>
    <submittedName>
        <fullName evidence="1">Aspartic proteinase CDR1-like</fullName>
    </submittedName>
</protein>
<name>A0ACC1YD89_MELAZ</name>
<sequence length="417" mass="44148">MAVSGISHSLSRFVFVISFFVLCLSFISFAVAQSGGFSVELIHRDSPKSPLFNPNENPFERIINALHRSFNRAKLINPNLVSPTSAEADIIPDQGEFLMQDAPLFDPSNSTTYKDLPCFSNQCSSLPRTSCSSVLGESGTCQYSVSYGDNSHSDGNLALDTITLGSTTGRPFPLPKTIIGCGHDNGGTFNSKAAGIIGLGGGDVSLVSQMGPSIAGKFSYCLLPLLSSQASASSSKINFGTNGVVSGPGVVSTPLIAKNPKTYYFLTLEAVSVGTQRIAVADSSSSGTTEGNIIIDSGTTLTYLPQGFNSRLVRAVSRLISATPTTDPDGLLDLCYNIRSTSGFKFPDITVHFTGADVKLSPVNTFARISEDLVCLLFKGVDGGPAIYGNLMQANFLVGYDTQKRTVSFKPTDCSQQ</sequence>
<dbReference type="Proteomes" id="UP001164539">
    <property type="component" value="Chromosome 4"/>
</dbReference>
<comment type="caution">
    <text evidence="1">The sequence shown here is derived from an EMBL/GenBank/DDBJ whole genome shotgun (WGS) entry which is preliminary data.</text>
</comment>
<reference evidence="1 2" key="1">
    <citation type="journal article" date="2023" name="Science">
        <title>Complex scaffold remodeling in plant triterpene biosynthesis.</title>
        <authorList>
            <person name="De La Pena R."/>
            <person name="Hodgson H."/>
            <person name="Liu J.C."/>
            <person name="Stephenson M.J."/>
            <person name="Martin A.C."/>
            <person name="Owen C."/>
            <person name="Harkess A."/>
            <person name="Leebens-Mack J."/>
            <person name="Jimenez L.E."/>
            <person name="Osbourn A."/>
            <person name="Sattely E.S."/>
        </authorList>
    </citation>
    <scope>NUCLEOTIDE SEQUENCE [LARGE SCALE GENOMIC DNA]</scope>
    <source>
        <strain evidence="2">cv. JPN11</strain>
        <tissue evidence="1">Leaf</tissue>
    </source>
</reference>